<evidence type="ECO:0000313" key="7">
    <source>
        <dbReference type="Proteomes" id="UP000008068"/>
    </source>
</evidence>
<gene>
    <name evidence="6" type="ORF">CAEBREN_22076</name>
</gene>
<dbReference type="PROSITE" id="PS00109">
    <property type="entry name" value="PROTEIN_KINASE_TYR"/>
    <property type="match status" value="1"/>
</dbReference>
<accession>G0ME03</accession>
<protein>
    <recommendedName>
        <fullName evidence="5">Protein kinase domain-containing protein</fullName>
    </recommendedName>
</protein>
<dbReference type="AlphaFoldDB" id="G0ME03"/>
<dbReference type="SUPFAM" id="SSF56112">
    <property type="entry name" value="Protein kinase-like (PK-like)"/>
    <property type="match status" value="1"/>
</dbReference>
<dbReference type="STRING" id="135651.G0ME03"/>
<feature type="compositionally biased region" description="Pro residues" evidence="4">
    <location>
        <begin position="409"/>
        <end position="432"/>
    </location>
</feature>
<dbReference type="InterPro" id="IPR000719">
    <property type="entry name" value="Prot_kinase_dom"/>
</dbReference>
<dbReference type="InterPro" id="IPR017441">
    <property type="entry name" value="Protein_kinase_ATP_BS"/>
</dbReference>
<evidence type="ECO:0000256" key="3">
    <source>
        <dbReference type="PROSITE-ProRule" id="PRU10141"/>
    </source>
</evidence>
<dbReference type="Proteomes" id="UP000008068">
    <property type="component" value="Unassembled WGS sequence"/>
</dbReference>
<dbReference type="EMBL" id="GL379791">
    <property type="protein sequence ID" value="EGT51957.1"/>
    <property type="molecule type" value="Genomic_DNA"/>
</dbReference>
<dbReference type="PRINTS" id="PR00109">
    <property type="entry name" value="TYRKINASE"/>
</dbReference>
<reference evidence="7" key="1">
    <citation type="submission" date="2011-07" db="EMBL/GenBank/DDBJ databases">
        <authorList>
            <consortium name="Caenorhabditis brenneri Sequencing and Analysis Consortium"/>
            <person name="Wilson R.K."/>
        </authorList>
    </citation>
    <scope>NUCLEOTIDE SEQUENCE [LARGE SCALE GENOMIC DNA]</scope>
    <source>
        <strain evidence="7">PB2801</strain>
    </source>
</reference>
<feature type="compositionally biased region" description="Basic and acidic residues" evidence="4">
    <location>
        <begin position="362"/>
        <end position="374"/>
    </location>
</feature>
<feature type="binding site" evidence="3">
    <location>
        <position position="99"/>
    </location>
    <ligand>
        <name>ATP</name>
        <dbReference type="ChEBI" id="CHEBI:30616"/>
    </ligand>
</feature>
<dbReference type="InParanoid" id="G0ME03"/>
<dbReference type="PANTHER" id="PTHR24418">
    <property type="entry name" value="TYROSINE-PROTEIN KINASE"/>
    <property type="match status" value="1"/>
</dbReference>
<name>G0ME03_CAEBE</name>
<evidence type="ECO:0000256" key="2">
    <source>
        <dbReference type="ARBA" id="ARBA00022840"/>
    </source>
</evidence>
<dbReference type="InterPro" id="IPR020635">
    <property type="entry name" value="Tyr_kinase_cat_dom"/>
</dbReference>
<keyword evidence="7" id="KW-1185">Reference proteome</keyword>
<evidence type="ECO:0000256" key="1">
    <source>
        <dbReference type="ARBA" id="ARBA00022741"/>
    </source>
</evidence>
<sequence length="432" mass="48352">MGVIKPDQSTSTPKTELSRKELCETFPNFSPKKYTHVYQLLDAWSIAAHTVVPIPRRPFVLYHSAVTLETQLGKGAFGEVFKGKYLPKEGTEPIEVAVKRAIGDANKGAIQECCHEVQIMSELQHPNVVCLYGIASLETPIMLVMELVAGGDLKKYLRNTPFIPCKQLILFAIDIASGMKYLASKNIIHRDLAARNCLITKAGQVKISDFGLSIEGPEVIVKKLKKAPIRWLAPETLLKGIFNEKTDVWSFGVLVTELMSRCAADPLSPRNLREVQKWIKESDHPHRVENPDPKELGELVDYCCDKNTSTRPTFHMVRRRLKVYLGLGSGSLETKKSDERKSGGSTERRLSNTTLTRKKSRDGRLKDRSTERRTGTQRRSVFSRKRKDKKEKGALKLPTGMNTNQEKQPSPPVPSTVSPTTPPIQKPPPPPP</sequence>
<keyword evidence="1 3" id="KW-0547">Nucleotide-binding</keyword>
<organism evidence="7">
    <name type="scientific">Caenorhabditis brenneri</name>
    <name type="common">Nematode worm</name>
    <dbReference type="NCBI Taxonomy" id="135651"/>
    <lineage>
        <taxon>Eukaryota</taxon>
        <taxon>Metazoa</taxon>
        <taxon>Ecdysozoa</taxon>
        <taxon>Nematoda</taxon>
        <taxon>Chromadorea</taxon>
        <taxon>Rhabditida</taxon>
        <taxon>Rhabditina</taxon>
        <taxon>Rhabditomorpha</taxon>
        <taxon>Rhabditoidea</taxon>
        <taxon>Rhabditidae</taxon>
        <taxon>Peloderinae</taxon>
        <taxon>Caenorhabditis</taxon>
    </lineage>
</organism>
<dbReference type="Gene3D" id="1.10.510.10">
    <property type="entry name" value="Transferase(Phosphotransferase) domain 1"/>
    <property type="match status" value="1"/>
</dbReference>
<dbReference type="CDD" id="cd00192">
    <property type="entry name" value="PTKc"/>
    <property type="match status" value="1"/>
</dbReference>
<dbReference type="InterPro" id="IPR050198">
    <property type="entry name" value="Non-receptor_tyrosine_kinases"/>
</dbReference>
<dbReference type="InterPro" id="IPR001245">
    <property type="entry name" value="Ser-Thr/Tyr_kinase_cat_dom"/>
</dbReference>
<dbReference type="InterPro" id="IPR008266">
    <property type="entry name" value="Tyr_kinase_AS"/>
</dbReference>
<evidence type="ECO:0000259" key="5">
    <source>
        <dbReference type="PROSITE" id="PS50011"/>
    </source>
</evidence>
<evidence type="ECO:0000313" key="6">
    <source>
        <dbReference type="EMBL" id="EGT51957.1"/>
    </source>
</evidence>
<feature type="domain" description="Protein kinase" evidence="5">
    <location>
        <begin position="66"/>
        <end position="325"/>
    </location>
</feature>
<keyword evidence="2 3" id="KW-0067">ATP-binding</keyword>
<dbReference type="HOGENOM" id="CLU_000288_7_2_1"/>
<dbReference type="PROSITE" id="PS00107">
    <property type="entry name" value="PROTEIN_KINASE_ATP"/>
    <property type="match status" value="1"/>
</dbReference>
<dbReference type="Pfam" id="PF07714">
    <property type="entry name" value="PK_Tyr_Ser-Thr"/>
    <property type="match status" value="1"/>
</dbReference>
<evidence type="ECO:0000256" key="4">
    <source>
        <dbReference type="SAM" id="MobiDB-lite"/>
    </source>
</evidence>
<dbReference type="OMA" id="TIQEFCH"/>
<dbReference type="OrthoDB" id="546826at2759"/>
<dbReference type="SMART" id="SM00219">
    <property type="entry name" value="TyrKc"/>
    <property type="match status" value="1"/>
</dbReference>
<dbReference type="GO" id="GO:0004713">
    <property type="term" value="F:protein tyrosine kinase activity"/>
    <property type="evidence" value="ECO:0007669"/>
    <property type="project" value="InterPro"/>
</dbReference>
<dbReference type="GO" id="GO:0005524">
    <property type="term" value="F:ATP binding"/>
    <property type="evidence" value="ECO:0007669"/>
    <property type="project" value="UniProtKB-UniRule"/>
</dbReference>
<dbReference type="PROSITE" id="PS50011">
    <property type="entry name" value="PROTEIN_KINASE_DOM"/>
    <property type="match status" value="1"/>
</dbReference>
<feature type="compositionally biased region" description="Basic and acidic residues" evidence="4">
    <location>
        <begin position="333"/>
        <end position="350"/>
    </location>
</feature>
<dbReference type="InterPro" id="IPR011009">
    <property type="entry name" value="Kinase-like_dom_sf"/>
</dbReference>
<feature type="region of interest" description="Disordered" evidence="4">
    <location>
        <begin position="331"/>
        <end position="432"/>
    </location>
</feature>
<proteinExistence type="predicted"/>
<dbReference type="eggNOG" id="KOG0194">
    <property type="taxonomic scope" value="Eukaryota"/>
</dbReference>